<organism evidence="8 9">
    <name type="scientific">Polarella glacialis</name>
    <name type="common">Dinoflagellate</name>
    <dbReference type="NCBI Taxonomy" id="89957"/>
    <lineage>
        <taxon>Eukaryota</taxon>
        <taxon>Sar</taxon>
        <taxon>Alveolata</taxon>
        <taxon>Dinophyceae</taxon>
        <taxon>Suessiales</taxon>
        <taxon>Suessiaceae</taxon>
        <taxon>Polarella</taxon>
    </lineage>
</organism>
<evidence type="ECO:0000256" key="1">
    <source>
        <dbReference type="ARBA" id="ARBA00001961"/>
    </source>
</evidence>
<dbReference type="EMBL" id="CAJNNV010020872">
    <property type="protein sequence ID" value="CAE8607213.1"/>
    <property type="molecule type" value="Genomic_DNA"/>
</dbReference>
<dbReference type="Proteomes" id="UP000654075">
    <property type="component" value="Unassembled WGS sequence"/>
</dbReference>
<accession>A0A813F3Z4</accession>
<evidence type="ECO:0000259" key="7">
    <source>
        <dbReference type="PROSITE" id="PS51471"/>
    </source>
</evidence>
<dbReference type="AlphaFoldDB" id="A0A813F3Z4"/>
<proteinExistence type="predicted"/>
<dbReference type="Gene3D" id="2.60.120.620">
    <property type="entry name" value="q2cbj1_9rhob like domain"/>
    <property type="match status" value="1"/>
</dbReference>
<dbReference type="GO" id="GO:0031418">
    <property type="term" value="F:L-ascorbic acid binding"/>
    <property type="evidence" value="ECO:0007669"/>
    <property type="project" value="InterPro"/>
</dbReference>
<comment type="caution">
    <text evidence="8">The sequence shown here is derived from an EMBL/GenBank/DDBJ whole genome shotgun (WGS) entry which is preliminary data.</text>
</comment>
<dbReference type="OrthoDB" id="69177at2759"/>
<keyword evidence="5" id="KW-0408">Iron</keyword>
<feature type="signal peptide" evidence="6">
    <location>
        <begin position="1"/>
        <end position="31"/>
    </location>
</feature>
<gene>
    <name evidence="8" type="ORF">PGLA1383_LOCUS25150</name>
</gene>
<keyword evidence="9" id="KW-1185">Reference proteome</keyword>
<comment type="cofactor">
    <cofactor evidence="1">
        <name>L-ascorbate</name>
        <dbReference type="ChEBI" id="CHEBI:38290"/>
    </cofactor>
</comment>
<dbReference type="InterPro" id="IPR005123">
    <property type="entry name" value="Oxoglu/Fe-dep_dioxygenase_dom"/>
</dbReference>
<evidence type="ECO:0000313" key="8">
    <source>
        <dbReference type="EMBL" id="CAE8607213.1"/>
    </source>
</evidence>
<evidence type="ECO:0000256" key="6">
    <source>
        <dbReference type="SAM" id="SignalP"/>
    </source>
</evidence>
<dbReference type="SMART" id="SM00702">
    <property type="entry name" value="P4Hc"/>
    <property type="match status" value="1"/>
</dbReference>
<evidence type="ECO:0000256" key="2">
    <source>
        <dbReference type="ARBA" id="ARBA00022723"/>
    </source>
</evidence>
<protein>
    <recommendedName>
        <fullName evidence="7">Fe2OG dioxygenase domain-containing protein</fullName>
    </recommendedName>
</protein>
<name>A0A813F3Z4_POLGL</name>
<feature type="chain" id="PRO_5032808433" description="Fe2OG dioxygenase domain-containing protein" evidence="6">
    <location>
        <begin position="32"/>
        <end position="380"/>
    </location>
</feature>
<dbReference type="GO" id="GO:0051213">
    <property type="term" value="F:dioxygenase activity"/>
    <property type="evidence" value="ECO:0007669"/>
    <property type="project" value="UniProtKB-KW"/>
</dbReference>
<keyword evidence="2" id="KW-0479">Metal-binding</keyword>
<dbReference type="GO" id="GO:0005506">
    <property type="term" value="F:iron ion binding"/>
    <property type="evidence" value="ECO:0007669"/>
    <property type="project" value="InterPro"/>
</dbReference>
<dbReference type="PROSITE" id="PS51471">
    <property type="entry name" value="FE2OG_OXY"/>
    <property type="match status" value="1"/>
</dbReference>
<evidence type="ECO:0000256" key="5">
    <source>
        <dbReference type="ARBA" id="ARBA00023004"/>
    </source>
</evidence>
<sequence length="380" mass="41116">MRQTSRQHGWSCRRVAAAGVAFLPLGSLVSSFELTGSTDAVEGCTVNSSSVQGRSLAHSSLGVRVFPLLPEETCTALIAAAEDVASRSGGWSTDRHGKYATTDLEVRSYPSLWALVEPYLTAAAAGSLASLADTSEEVTFHDVFIVRYDERGQRSLDTHADGSRVTLQVTLNAPSSSSGSGFTGGGTYFEQLQCRVQPGVGEALAFPGDLRHSGLEIYSGRRYVLVGFSKHVTASEEEQENLHLTFGQGYNVSLSDETDEQPCIKDGGSGPAVRAHVSWWGCWQDSFSLNVRSKDRSGQSSLSLLWLQQQAADCEATERSVWQQTLQFAEGSWVTELADGSATRARFRLVQLEAMPKKGLGLGTLTMRGQRMVCHLPVRV</sequence>
<keyword evidence="4" id="KW-0560">Oxidoreductase</keyword>
<dbReference type="GO" id="GO:0016705">
    <property type="term" value="F:oxidoreductase activity, acting on paired donors, with incorporation or reduction of molecular oxygen"/>
    <property type="evidence" value="ECO:0007669"/>
    <property type="project" value="InterPro"/>
</dbReference>
<evidence type="ECO:0000313" key="9">
    <source>
        <dbReference type="Proteomes" id="UP000654075"/>
    </source>
</evidence>
<evidence type="ECO:0000256" key="3">
    <source>
        <dbReference type="ARBA" id="ARBA00022964"/>
    </source>
</evidence>
<dbReference type="InterPro" id="IPR006620">
    <property type="entry name" value="Pro_4_hyd_alph"/>
</dbReference>
<reference evidence="8" key="1">
    <citation type="submission" date="2021-02" db="EMBL/GenBank/DDBJ databases">
        <authorList>
            <person name="Dougan E. K."/>
            <person name="Rhodes N."/>
            <person name="Thang M."/>
            <person name="Chan C."/>
        </authorList>
    </citation>
    <scope>NUCLEOTIDE SEQUENCE</scope>
</reference>
<feature type="domain" description="Fe2OG dioxygenase" evidence="7">
    <location>
        <begin position="139"/>
        <end position="231"/>
    </location>
</feature>
<keyword evidence="6" id="KW-0732">Signal</keyword>
<evidence type="ECO:0000256" key="4">
    <source>
        <dbReference type="ARBA" id="ARBA00023002"/>
    </source>
</evidence>
<keyword evidence="3" id="KW-0223">Dioxygenase</keyword>